<name>A0ABR1FJ95_AURAN</name>
<dbReference type="Proteomes" id="UP001363151">
    <property type="component" value="Unassembled WGS sequence"/>
</dbReference>
<accession>A0ABR1FJ95</accession>
<feature type="transmembrane region" description="Helical" evidence="1">
    <location>
        <begin position="387"/>
        <end position="409"/>
    </location>
</feature>
<keyword evidence="1" id="KW-0812">Transmembrane</keyword>
<feature type="transmembrane region" description="Helical" evidence="1">
    <location>
        <begin position="317"/>
        <end position="344"/>
    </location>
</feature>
<reference evidence="2 3" key="1">
    <citation type="submission" date="2024-03" db="EMBL/GenBank/DDBJ databases">
        <title>Aureococcus anophagefferens CCMP1851 and Kratosvirus quantuckense: Draft genome of a second virus-susceptible host strain in the model system.</title>
        <authorList>
            <person name="Chase E."/>
            <person name="Truchon A.R."/>
            <person name="Schepens W."/>
            <person name="Wilhelm S.W."/>
        </authorList>
    </citation>
    <scope>NUCLEOTIDE SEQUENCE [LARGE SCALE GENOMIC DNA]</scope>
    <source>
        <strain evidence="2 3">CCMP1851</strain>
    </source>
</reference>
<feature type="transmembrane region" description="Helical" evidence="1">
    <location>
        <begin position="518"/>
        <end position="539"/>
    </location>
</feature>
<evidence type="ECO:0000256" key="1">
    <source>
        <dbReference type="SAM" id="Phobius"/>
    </source>
</evidence>
<keyword evidence="3" id="KW-1185">Reference proteome</keyword>
<evidence type="ECO:0000313" key="2">
    <source>
        <dbReference type="EMBL" id="KAK7231855.1"/>
    </source>
</evidence>
<evidence type="ECO:0000313" key="3">
    <source>
        <dbReference type="Proteomes" id="UP001363151"/>
    </source>
</evidence>
<sequence length="617" mass="64290">MLGGGLMVGVDGVDDGKTAVNLTTARATFEDNSALLGASFYSETGLTASFRDRTTFSHTAGSSLTSLYVWMGNIINLDATSGVRCAVGTTIASQYVVPAPFEFTPFTVSVGCEPCPRDSYTLGAGSWLGTERRDPACLPCPYGATCEAGGSGVVAKPGYKGEVSGSEGEIGAPVVAFERCPDGYCCGDGRAPCAAFDSCAEHREGPLCGSCAPGSSAALFTDACRDDGACGTAGALAQVSVLVLVAAAAYAIYLYYLPSSYASDMSLCVYFWQNCFVVLQTGGSLDRLSADAADVARAVGDVARVRLSLGGSRGYCLYAGATTVAMIGLNFVMPVAVLLATLLLHTVARAGGRRAARRDGALDEALLGGGAAAAAPRLATALVNLGFLLLSTFFSTMTALLGCVGVKGLEGARLFVQADIACYRPWQAPLFVVAVLVGGAFAAPLAALCLGRGAAVDRGLESAFGRAWTFSRDVMAEPFERRHAASATVRVLFMLSVSVAAALAHSHAMPFKSADTNYLQGALLTALPVFCALQLPWSVTSTINAPVGRDDKLPVIANRCAKCSLAILALPCAWAAAMVYQQRHVWDDVATRAGRASNWLRRRVRRPRADASEIRIN</sequence>
<gene>
    <name evidence="2" type="ORF">SO694_00082178</name>
</gene>
<comment type="caution">
    <text evidence="2">The sequence shown here is derived from an EMBL/GenBank/DDBJ whole genome shotgun (WGS) entry which is preliminary data.</text>
</comment>
<feature type="transmembrane region" description="Helical" evidence="1">
    <location>
        <begin position="487"/>
        <end position="506"/>
    </location>
</feature>
<dbReference type="EMBL" id="JBBJCI010000373">
    <property type="protein sequence ID" value="KAK7231855.1"/>
    <property type="molecule type" value="Genomic_DNA"/>
</dbReference>
<keyword evidence="1" id="KW-0472">Membrane</keyword>
<proteinExistence type="predicted"/>
<feature type="transmembrane region" description="Helical" evidence="1">
    <location>
        <begin position="429"/>
        <end position="450"/>
    </location>
</feature>
<protein>
    <recommendedName>
        <fullName evidence="4">TRP C-terminal domain-containing protein</fullName>
    </recommendedName>
</protein>
<keyword evidence="1" id="KW-1133">Transmembrane helix</keyword>
<feature type="transmembrane region" description="Helical" evidence="1">
    <location>
        <begin position="235"/>
        <end position="256"/>
    </location>
</feature>
<evidence type="ECO:0008006" key="4">
    <source>
        <dbReference type="Google" id="ProtNLM"/>
    </source>
</evidence>
<organism evidence="2 3">
    <name type="scientific">Aureococcus anophagefferens</name>
    <name type="common">Harmful bloom alga</name>
    <dbReference type="NCBI Taxonomy" id="44056"/>
    <lineage>
        <taxon>Eukaryota</taxon>
        <taxon>Sar</taxon>
        <taxon>Stramenopiles</taxon>
        <taxon>Ochrophyta</taxon>
        <taxon>Pelagophyceae</taxon>
        <taxon>Pelagomonadales</taxon>
        <taxon>Pelagomonadaceae</taxon>
        <taxon>Aureococcus</taxon>
    </lineage>
</organism>